<evidence type="ECO:0000313" key="3">
    <source>
        <dbReference type="Proteomes" id="UP000243180"/>
    </source>
</evidence>
<accession>A0A1B4XIL1</accession>
<name>A0A1B4XIL1_9GAMM</name>
<reference evidence="2 3" key="1">
    <citation type="submission" date="2015-05" db="EMBL/GenBank/DDBJ databases">
        <title>Complete genome sequence of a sulfur-oxidizing gammaproteobacterium strain HA5.</title>
        <authorList>
            <person name="Miura A."/>
            <person name="Kojima H."/>
            <person name="Fukui M."/>
        </authorList>
    </citation>
    <scope>NUCLEOTIDE SEQUENCE [LARGE SCALE GENOMIC DNA]</scope>
    <source>
        <strain evidence="2 3">HA5</strain>
    </source>
</reference>
<dbReference type="OrthoDB" id="5396473at2"/>
<proteinExistence type="predicted"/>
<sequence length="265" mass="28817">MKLANTVAMCLASLLLAPRAAPAANEWSLQFGVEDFRWREFDGGTRLLEESGARYSLGIGLESPVSPDALTVFGAEGKLYFGTVDYDGQACNILTGICVPSASETDYNGLMGEAWIARRHPRAGGGAFEVFGAMGIDAWTREIRSTATASGGSEDWSVLYGRAGAGWRTGSYALRAGLKLPLAVKETTDFGVDLEPKGRASLFFDFTGNVHESARQSWAISAFYDSYRFAESDHVIISTNIGLVEIWQPESHQDVLGLRLTGRWR</sequence>
<evidence type="ECO:0000313" key="2">
    <source>
        <dbReference type="EMBL" id="BAV34645.1"/>
    </source>
</evidence>
<feature type="signal peptide" evidence="1">
    <location>
        <begin position="1"/>
        <end position="23"/>
    </location>
</feature>
<organism evidence="2 3">
    <name type="scientific">Sulfuricaulis limicola</name>
    <dbReference type="NCBI Taxonomy" id="1620215"/>
    <lineage>
        <taxon>Bacteria</taxon>
        <taxon>Pseudomonadati</taxon>
        <taxon>Pseudomonadota</taxon>
        <taxon>Gammaproteobacteria</taxon>
        <taxon>Acidiferrobacterales</taxon>
        <taxon>Acidiferrobacteraceae</taxon>
        <taxon>Sulfuricaulis</taxon>
    </lineage>
</organism>
<feature type="chain" id="PRO_5008572581" evidence="1">
    <location>
        <begin position="24"/>
        <end position="265"/>
    </location>
</feature>
<evidence type="ECO:0000256" key="1">
    <source>
        <dbReference type="SAM" id="SignalP"/>
    </source>
</evidence>
<keyword evidence="3" id="KW-1185">Reference proteome</keyword>
<dbReference type="EMBL" id="AP014879">
    <property type="protein sequence ID" value="BAV34645.1"/>
    <property type="molecule type" value="Genomic_DNA"/>
</dbReference>
<keyword evidence="1" id="KW-0732">Signal</keyword>
<gene>
    <name evidence="2" type="ORF">SCL_2368</name>
</gene>
<dbReference type="InParanoid" id="A0A1B4XIL1"/>
<dbReference type="AlphaFoldDB" id="A0A1B4XIL1"/>
<dbReference type="RefSeq" id="WP_096361363.1">
    <property type="nucleotide sequence ID" value="NZ_AP014879.1"/>
</dbReference>
<dbReference type="Proteomes" id="UP000243180">
    <property type="component" value="Chromosome"/>
</dbReference>
<dbReference type="KEGG" id="slim:SCL_2368"/>
<protein>
    <submittedName>
        <fullName evidence="2">Uncharacterized protein</fullName>
    </submittedName>
</protein>